<dbReference type="Gene3D" id="3.40.630.30">
    <property type="match status" value="2"/>
</dbReference>
<evidence type="ECO:0000259" key="1">
    <source>
        <dbReference type="PROSITE" id="PS51186"/>
    </source>
</evidence>
<evidence type="ECO:0000313" key="3">
    <source>
        <dbReference type="Proteomes" id="UP000579605"/>
    </source>
</evidence>
<sequence>MSDIVVEEASARDEARWRADWLERRAEQWRRQGLADNDVAGHVERLDRMRADAAPHPVWTLRSGGSTGAAETVGYVAAASRTDPVSRRAILYDIWVRPDWRGRGIGSAARAHVEDWARANDLPRVGTTIDPNDPAQAALFGSYTVTAQHMQRTLDRPPPPELPEGLAGRAMTEGEFPAWREQDVVGYADEIAVGRALSPEDALAQANAEFDELLPDGLATANHSILVLETGDEPPGQTYSAMIWLRHHLEAGRAFVFGVSVVPERRGRGLGRAVMRLGELAVLAAGDPVLALNVFGPNTTAINLYTSLGYQVTDRSLVRELAD</sequence>
<reference evidence="2 3" key="1">
    <citation type="submission" date="2020-07" db="EMBL/GenBank/DDBJ databases">
        <title>Sequencing the genomes of 1000 actinobacteria strains.</title>
        <authorList>
            <person name="Klenk H.-P."/>
        </authorList>
    </citation>
    <scope>NUCLEOTIDE SEQUENCE [LARGE SCALE GENOMIC DNA]</scope>
    <source>
        <strain evidence="2 3">DSM 18448</strain>
    </source>
</reference>
<dbReference type="PANTHER" id="PTHR43072">
    <property type="entry name" value="N-ACETYLTRANSFERASE"/>
    <property type="match status" value="1"/>
</dbReference>
<comment type="caution">
    <text evidence="2">The sequence shown here is derived from an EMBL/GenBank/DDBJ whole genome shotgun (WGS) entry which is preliminary data.</text>
</comment>
<dbReference type="PROSITE" id="PS51186">
    <property type="entry name" value="GNAT"/>
    <property type="match status" value="2"/>
</dbReference>
<proteinExistence type="predicted"/>
<gene>
    <name evidence="2" type="ORF">F4554_001445</name>
</gene>
<accession>A0A852Z664</accession>
<dbReference type="InterPro" id="IPR016181">
    <property type="entry name" value="Acyl_CoA_acyltransferase"/>
</dbReference>
<feature type="domain" description="N-acetyltransferase" evidence="1">
    <location>
        <begin position="4"/>
        <end position="169"/>
    </location>
</feature>
<dbReference type="GO" id="GO:0016747">
    <property type="term" value="F:acyltransferase activity, transferring groups other than amino-acyl groups"/>
    <property type="evidence" value="ECO:0007669"/>
    <property type="project" value="InterPro"/>
</dbReference>
<dbReference type="AlphaFoldDB" id="A0A852Z664"/>
<dbReference type="SUPFAM" id="SSF55729">
    <property type="entry name" value="Acyl-CoA N-acyltransferases (Nat)"/>
    <property type="match status" value="2"/>
</dbReference>
<dbReference type="Pfam" id="PF00583">
    <property type="entry name" value="Acetyltransf_1"/>
    <property type="match status" value="2"/>
</dbReference>
<evidence type="ECO:0000313" key="2">
    <source>
        <dbReference type="EMBL" id="NYH88807.1"/>
    </source>
</evidence>
<keyword evidence="3" id="KW-1185">Reference proteome</keyword>
<dbReference type="CDD" id="cd04301">
    <property type="entry name" value="NAT_SF"/>
    <property type="match status" value="2"/>
</dbReference>
<organism evidence="2 3">
    <name type="scientific">Actinopolymorpha rutila</name>
    <dbReference type="NCBI Taxonomy" id="446787"/>
    <lineage>
        <taxon>Bacteria</taxon>
        <taxon>Bacillati</taxon>
        <taxon>Actinomycetota</taxon>
        <taxon>Actinomycetes</taxon>
        <taxon>Propionibacteriales</taxon>
        <taxon>Actinopolymorphaceae</taxon>
        <taxon>Actinopolymorpha</taxon>
    </lineage>
</organism>
<dbReference type="RefSeq" id="WP_179786652.1">
    <property type="nucleotide sequence ID" value="NZ_BAAARR010000003.1"/>
</dbReference>
<dbReference type="GO" id="GO:0005840">
    <property type="term" value="C:ribosome"/>
    <property type="evidence" value="ECO:0007669"/>
    <property type="project" value="UniProtKB-KW"/>
</dbReference>
<keyword evidence="2" id="KW-0689">Ribosomal protein</keyword>
<protein>
    <submittedName>
        <fullName evidence="2">Ribosomal protein S18 acetylase RimI-like enzyme</fullName>
    </submittedName>
</protein>
<dbReference type="EMBL" id="JACBZH010000001">
    <property type="protein sequence ID" value="NYH88807.1"/>
    <property type="molecule type" value="Genomic_DNA"/>
</dbReference>
<name>A0A852Z664_9ACTN</name>
<keyword evidence="2" id="KW-0687">Ribonucleoprotein</keyword>
<dbReference type="Proteomes" id="UP000579605">
    <property type="component" value="Unassembled WGS sequence"/>
</dbReference>
<dbReference type="InterPro" id="IPR000182">
    <property type="entry name" value="GNAT_dom"/>
</dbReference>
<feature type="domain" description="N-acetyltransferase" evidence="1">
    <location>
        <begin position="166"/>
        <end position="323"/>
    </location>
</feature>